<evidence type="ECO:0000259" key="1">
    <source>
        <dbReference type="Pfam" id="PF13020"/>
    </source>
</evidence>
<organism evidence="2 3">
    <name type="scientific">Streptococcus equinus</name>
    <name type="common">Streptococcus bovis</name>
    <dbReference type="NCBI Taxonomy" id="1335"/>
    <lineage>
        <taxon>Bacteria</taxon>
        <taxon>Bacillati</taxon>
        <taxon>Bacillota</taxon>
        <taxon>Bacilli</taxon>
        <taxon>Lactobacillales</taxon>
        <taxon>Streptococcaceae</taxon>
        <taxon>Streptococcus</taxon>
    </lineage>
</organism>
<evidence type="ECO:0000313" key="3">
    <source>
        <dbReference type="Proteomes" id="UP000183816"/>
    </source>
</evidence>
<sequence length="260" mass="30197">MATSESDIRKGVSVLLNQYGTLDTTEVKHLLDTVLPFDEDDREPSLTRSEPKIIQRIGNIVSHQSETVKTYYDTYQIDKSHRPAKWVILTGLKSNGTLRPITENEIKKRQELRQRFVPKKIDWVSLNGRRTELGRLGEDYVIRYETNRLLEFAELDADRIVHLSDEQGDGAGFDVISLNEDGTERFIEVKTTKGSLDTPFYMTENERAYFELHKNEGDLFIYRVYNFDEINKTGKIEVIPADKLFTDYNFDPISYKVTKK</sequence>
<proteinExistence type="predicted"/>
<dbReference type="AlphaFoldDB" id="A0A1H0JSB4"/>
<dbReference type="RefSeq" id="WP_074481425.1">
    <property type="nucleotide sequence ID" value="NZ_FNJK01000001.1"/>
</dbReference>
<feature type="domain" description="Protein NO VEIN C-terminal" evidence="1">
    <location>
        <begin position="137"/>
        <end position="229"/>
    </location>
</feature>
<name>A0A1H0JSB4_STREI</name>
<dbReference type="Pfam" id="PF13020">
    <property type="entry name" value="NOV_C"/>
    <property type="match status" value="1"/>
</dbReference>
<reference evidence="2 3" key="1">
    <citation type="submission" date="2016-10" db="EMBL/GenBank/DDBJ databases">
        <authorList>
            <person name="de Groot N.N."/>
        </authorList>
    </citation>
    <scope>NUCLEOTIDE SEQUENCE [LARGE SCALE GENOMIC DNA]</scope>
    <source>
        <strain evidence="2 3">Sb04</strain>
    </source>
</reference>
<dbReference type="EMBL" id="FNJK01000001">
    <property type="protein sequence ID" value="SDO46440.1"/>
    <property type="molecule type" value="Genomic_DNA"/>
</dbReference>
<dbReference type="Proteomes" id="UP000183816">
    <property type="component" value="Unassembled WGS sequence"/>
</dbReference>
<protein>
    <recommendedName>
        <fullName evidence="1">Protein NO VEIN C-terminal domain-containing protein</fullName>
    </recommendedName>
</protein>
<gene>
    <name evidence="2" type="ORF">SAMN05216347_101121</name>
</gene>
<accession>A0A1H0JSB4</accession>
<evidence type="ECO:0000313" key="2">
    <source>
        <dbReference type="EMBL" id="SDO46440.1"/>
    </source>
</evidence>
<dbReference type="OrthoDB" id="9781481at2"/>
<dbReference type="InterPro" id="IPR024975">
    <property type="entry name" value="NOV_C"/>
</dbReference>